<name>A0A1G6L902_9ACTN</name>
<evidence type="ECO:0000313" key="4">
    <source>
        <dbReference type="Proteomes" id="UP000199416"/>
    </source>
</evidence>
<dbReference type="PROSITE" id="PS51318">
    <property type="entry name" value="TAT"/>
    <property type="match status" value="1"/>
</dbReference>
<dbReference type="Pfam" id="PF12708">
    <property type="entry name" value="Pect-lyase_RHGA_epim"/>
    <property type="match status" value="1"/>
</dbReference>
<dbReference type="InterPro" id="IPR024535">
    <property type="entry name" value="RHGA/B-epi-like_pectate_lyase"/>
</dbReference>
<evidence type="ECO:0000259" key="2">
    <source>
        <dbReference type="Pfam" id="PF12708"/>
    </source>
</evidence>
<gene>
    <name evidence="3" type="ORF">SAMN05660690_1231</name>
</gene>
<feature type="domain" description="Rhamnogalacturonase A/B/Epimerase-like pectate lyase" evidence="2">
    <location>
        <begin position="50"/>
        <end position="109"/>
    </location>
</feature>
<dbReference type="AlphaFoldDB" id="A0A1G6L902"/>
<dbReference type="SUPFAM" id="SSF51126">
    <property type="entry name" value="Pectin lyase-like"/>
    <property type="match status" value="1"/>
</dbReference>
<keyword evidence="3" id="KW-0456">Lyase</keyword>
<dbReference type="InterPro" id="IPR011050">
    <property type="entry name" value="Pectin_lyase_fold/virulence"/>
</dbReference>
<dbReference type="InterPro" id="IPR012334">
    <property type="entry name" value="Pectin_lyas_fold"/>
</dbReference>
<sequence length="530" mass="55301">MTSEDRRLSRRRALALGGSAVGGGLLTGHAVSADDVPRPPGPSRTHVDPRDHGAVGDGQVDDTAACQAAIDTAARDGRRVLFPAGVFLVSEALRLPSGIDVGGSRVNTVVQQVTPGRPVMASSNWFHDGGGPGGDVYLHDLTLRGEEGHEESHGIVLRDYYSRLERLTVYSCGGHGVQLTSADENGTPFPGPSLVENRITEVDVRLCHGVGMYLGEPGNGKLTDGYLHHCFLECAVDAAGALAVGSAGGWKIGDVHVYGRIAGPAVEIHHAYDTDLSGIHVEDYSQAAIRLVSMQQSLSMERLIIRGSTSGGHAIEFASLASDVASAGASISNLTVVQDHAVPMTAVHNASPDIHVALGLLTTTGDHGGVVLRSGGPGAGTVVASAGGLRTSGQVGDSANRRTLTYGDRPLALADWVEWSGDAAQRLEIPLPRMDDHTVVPVHVVIAAAGRDDGTVRATYSADIAIASRVNETDDWTVIVIREEQPRGFSTAPEFTCSHEIGTSSGNLAVTFRAEAADSYGSVGLLISHT</sequence>
<evidence type="ECO:0000256" key="1">
    <source>
        <dbReference type="SAM" id="MobiDB-lite"/>
    </source>
</evidence>
<organism evidence="3 4">
    <name type="scientific">Geodermatophilus telluris</name>
    <dbReference type="NCBI Taxonomy" id="1190417"/>
    <lineage>
        <taxon>Bacteria</taxon>
        <taxon>Bacillati</taxon>
        <taxon>Actinomycetota</taxon>
        <taxon>Actinomycetes</taxon>
        <taxon>Geodermatophilales</taxon>
        <taxon>Geodermatophilaceae</taxon>
        <taxon>Geodermatophilus</taxon>
    </lineage>
</organism>
<dbReference type="InterPro" id="IPR006311">
    <property type="entry name" value="TAT_signal"/>
</dbReference>
<reference evidence="4" key="1">
    <citation type="submission" date="2016-10" db="EMBL/GenBank/DDBJ databases">
        <authorList>
            <person name="Varghese N."/>
            <person name="Submissions S."/>
        </authorList>
    </citation>
    <scope>NUCLEOTIDE SEQUENCE [LARGE SCALE GENOMIC DNA]</scope>
    <source>
        <strain evidence="4">DSM 45421</strain>
    </source>
</reference>
<dbReference type="GO" id="GO:0016829">
    <property type="term" value="F:lyase activity"/>
    <property type="evidence" value="ECO:0007669"/>
    <property type="project" value="UniProtKB-KW"/>
</dbReference>
<feature type="region of interest" description="Disordered" evidence="1">
    <location>
        <begin position="27"/>
        <end position="53"/>
    </location>
</feature>
<proteinExistence type="predicted"/>
<dbReference type="STRING" id="1190417.SAMN05660690_1231"/>
<keyword evidence="4" id="KW-1185">Reference proteome</keyword>
<dbReference type="RefSeq" id="WP_091364289.1">
    <property type="nucleotide sequence ID" value="NZ_FMZF01000002.1"/>
</dbReference>
<dbReference type="Gene3D" id="2.160.20.10">
    <property type="entry name" value="Single-stranded right-handed beta-helix, Pectin lyase-like"/>
    <property type="match status" value="1"/>
</dbReference>
<accession>A0A1G6L902</accession>
<evidence type="ECO:0000313" key="3">
    <source>
        <dbReference type="EMBL" id="SDC39016.1"/>
    </source>
</evidence>
<dbReference type="EMBL" id="FMZF01000002">
    <property type="protein sequence ID" value="SDC39016.1"/>
    <property type="molecule type" value="Genomic_DNA"/>
</dbReference>
<protein>
    <submittedName>
        <fullName evidence="3">Pectate lyase superfamily protein</fullName>
    </submittedName>
</protein>
<dbReference type="Proteomes" id="UP000199416">
    <property type="component" value="Unassembled WGS sequence"/>
</dbReference>